<name>A0ABS9ZV73_9SPHI</name>
<dbReference type="RefSeq" id="WP_243360290.1">
    <property type="nucleotide sequence ID" value="NZ_JALGBH010000001.1"/>
</dbReference>
<reference evidence="3" key="1">
    <citation type="submission" date="2022-03" db="EMBL/GenBank/DDBJ databases">
        <authorList>
            <person name="Woo C.Y."/>
        </authorList>
    </citation>
    <scope>NUCLEOTIDE SEQUENCE</scope>
    <source>
        <strain evidence="3">CYS-01</strain>
    </source>
</reference>
<protein>
    <submittedName>
        <fullName evidence="3">Uncharacterized protein</fullName>
    </submittedName>
</protein>
<keyword evidence="2" id="KW-0732">Signal</keyword>
<evidence type="ECO:0000313" key="4">
    <source>
        <dbReference type="Proteomes" id="UP001165460"/>
    </source>
</evidence>
<keyword evidence="4" id="KW-1185">Reference proteome</keyword>
<organism evidence="3 4">
    <name type="scientific">Pedobacter montanisoli</name>
    <dbReference type="NCBI Taxonomy" id="2923277"/>
    <lineage>
        <taxon>Bacteria</taxon>
        <taxon>Pseudomonadati</taxon>
        <taxon>Bacteroidota</taxon>
        <taxon>Sphingobacteriia</taxon>
        <taxon>Sphingobacteriales</taxon>
        <taxon>Sphingobacteriaceae</taxon>
        <taxon>Pedobacter</taxon>
    </lineage>
</organism>
<comment type="caution">
    <text evidence="3">The sequence shown here is derived from an EMBL/GenBank/DDBJ whole genome shotgun (WGS) entry which is preliminary data.</text>
</comment>
<dbReference type="Proteomes" id="UP001165460">
    <property type="component" value="Unassembled WGS sequence"/>
</dbReference>
<gene>
    <name evidence="3" type="ORF">MMF97_05205</name>
</gene>
<dbReference type="EMBL" id="JALGBH010000001">
    <property type="protein sequence ID" value="MCJ0742104.1"/>
    <property type="molecule type" value="Genomic_DNA"/>
</dbReference>
<feature type="chain" id="PRO_5046269824" evidence="2">
    <location>
        <begin position="22"/>
        <end position="153"/>
    </location>
</feature>
<keyword evidence="1" id="KW-0175">Coiled coil</keyword>
<feature type="coiled-coil region" evidence="1">
    <location>
        <begin position="40"/>
        <end position="149"/>
    </location>
</feature>
<evidence type="ECO:0000256" key="2">
    <source>
        <dbReference type="SAM" id="SignalP"/>
    </source>
</evidence>
<feature type="signal peptide" evidence="2">
    <location>
        <begin position="1"/>
        <end position="21"/>
    </location>
</feature>
<sequence>MKKIYTLLTVGFSLLSANVFAQKYTSQVSKDSLTTLNYRLDALKASQKLYELKIKEADEEAEVEKLRVKLTDANAKAEQAAKKNTSVAELLKDGKTEHKNVAKAAKAAQSEMAAAAKALEKYNKQIKRVEDLRAQIQSEEQKITQKSSQVVFK</sequence>
<evidence type="ECO:0000256" key="1">
    <source>
        <dbReference type="SAM" id="Coils"/>
    </source>
</evidence>
<evidence type="ECO:0000313" key="3">
    <source>
        <dbReference type="EMBL" id="MCJ0742104.1"/>
    </source>
</evidence>
<proteinExistence type="predicted"/>
<accession>A0ABS9ZV73</accession>